<dbReference type="PANTHER" id="PTHR14340:SF9">
    <property type="entry name" value="FIBRONECTIN TYPE-III DOMAIN-CONTAINING PROTEIN"/>
    <property type="match status" value="1"/>
</dbReference>
<dbReference type="Gene3D" id="2.60.40.10">
    <property type="entry name" value="Immunoglobulins"/>
    <property type="match status" value="2"/>
</dbReference>
<dbReference type="CDD" id="cd00063">
    <property type="entry name" value="FN3"/>
    <property type="match status" value="2"/>
</dbReference>
<organism evidence="3">
    <name type="scientific">Oikopleura dioica</name>
    <name type="common">Tunicate</name>
    <dbReference type="NCBI Taxonomy" id="34765"/>
    <lineage>
        <taxon>Eukaryota</taxon>
        <taxon>Metazoa</taxon>
        <taxon>Chordata</taxon>
        <taxon>Tunicata</taxon>
        <taxon>Appendicularia</taxon>
        <taxon>Copelata</taxon>
        <taxon>Oikopleuridae</taxon>
        <taxon>Oikopleura</taxon>
    </lineage>
</organism>
<dbReference type="InterPro" id="IPR003961">
    <property type="entry name" value="FN3_dom"/>
</dbReference>
<dbReference type="InterPro" id="IPR036116">
    <property type="entry name" value="FN3_sf"/>
</dbReference>
<dbReference type="Proteomes" id="UP000011014">
    <property type="component" value="Unassembled WGS sequence"/>
</dbReference>
<dbReference type="EMBL" id="FN656758">
    <property type="protein sequence ID" value="CBY41953.1"/>
    <property type="molecule type" value="Genomic_DNA"/>
</dbReference>
<reference evidence="3" key="1">
    <citation type="journal article" date="2010" name="Science">
        <title>Plasticity of animal genome architecture unmasked by rapid evolution of a pelagic tunicate.</title>
        <authorList>
            <person name="Denoeud F."/>
            <person name="Henriet S."/>
            <person name="Mungpakdee S."/>
            <person name="Aury J.M."/>
            <person name="Da Silva C."/>
            <person name="Brinkmann H."/>
            <person name="Mikhaleva J."/>
            <person name="Olsen L.C."/>
            <person name="Jubin C."/>
            <person name="Canestro C."/>
            <person name="Bouquet J.M."/>
            <person name="Danks G."/>
            <person name="Poulain J."/>
            <person name="Campsteijn C."/>
            <person name="Adamski M."/>
            <person name="Cross I."/>
            <person name="Yadetie F."/>
            <person name="Muffato M."/>
            <person name="Louis A."/>
            <person name="Butcher S."/>
            <person name="Tsagkogeorga G."/>
            <person name="Konrad A."/>
            <person name="Singh S."/>
            <person name="Jensen M.F."/>
            <person name="Cong E.H."/>
            <person name="Eikeseth-Otteraa H."/>
            <person name="Noel B."/>
            <person name="Anthouard V."/>
            <person name="Porcel B.M."/>
            <person name="Kachouri-Lafond R."/>
            <person name="Nishino A."/>
            <person name="Ugolini M."/>
            <person name="Chourrout P."/>
            <person name="Nishida H."/>
            <person name="Aasland R."/>
            <person name="Huzurbazar S."/>
            <person name="Westhof E."/>
            <person name="Delsuc F."/>
            <person name="Lehrach H."/>
            <person name="Reinhardt R."/>
            <person name="Weissenbach J."/>
            <person name="Roy S.W."/>
            <person name="Artiguenave F."/>
            <person name="Postlethwait J.H."/>
            <person name="Manak J.R."/>
            <person name="Thompson E.M."/>
            <person name="Jaillon O."/>
            <person name="Du Pasquier L."/>
            <person name="Boudinot P."/>
            <person name="Liberles D.A."/>
            <person name="Volff J.N."/>
            <person name="Philippe H."/>
            <person name="Lenhard B."/>
            <person name="Roest Crollius H."/>
            <person name="Wincker P."/>
            <person name="Chourrout D."/>
        </authorList>
    </citation>
    <scope>NUCLEOTIDE SEQUENCE [LARGE SCALE GENOMIC DNA]</scope>
</reference>
<dbReference type="SMART" id="SM00060">
    <property type="entry name" value="FN3"/>
    <property type="match status" value="1"/>
</dbReference>
<evidence type="ECO:0000313" key="3">
    <source>
        <dbReference type="EMBL" id="CBY41953.1"/>
    </source>
</evidence>
<evidence type="ECO:0000256" key="1">
    <source>
        <dbReference type="ARBA" id="ARBA00023319"/>
    </source>
</evidence>
<feature type="non-terminal residue" evidence="3">
    <location>
        <position position="1"/>
    </location>
</feature>
<keyword evidence="1" id="KW-0393">Immunoglobulin domain</keyword>
<dbReference type="InterPro" id="IPR013783">
    <property type="entry name" value="Ig-like_fold"/>
</dbReference>
<dbReference type="SUPFAM" id="SSF49265">
    <property type="entry name" value="Fibronectin type III"/>
    <property type="match status" value="1"/>
</dbReference>
<protein>
    <recommendedName>
        <fullName evidence="2">Fibronectin type-III domain-containing protein</fullName>
    </recommendedName>
</protein>
<name>E4Z2M5_OIKDI</name>
<feature type="domain" description="Fibronectin type-III" evidence="2">
    <location>
        <begin position="1"/>
        <end position="64"/>
    </location>
</feature>
<evidence type="ECO:0000259" key="2">
    <source>
        <dbReference type="PROSITE" id="PS50853"/>
    </source>
</evidence>
<dbReference type="AlphaFoldDB" id="E4Z2M5"/>
<sequence>IVEKQLSGRKAWSTFATENPKCSINVTGLELGRNYNFRVLGENEYGVGVGAVIGPIRVCQTPGPITKFEITSASKSFANFVWAKPEYDGGSRITGYLIEWCKKADFDAKKDVEYVVRISAKSVAGVGEPREKIIAGRDPTEKPTLNTSDYPSNTVYLREGTSKKIKIPFTGKPKPAIKWKKLEEDDLYRMPVPTR</sequence>
<gene>
    <name evidence="3" type="ORF">GSOID_T00024052001</name>
</gene>
<accession>E4Z2M5</accession>
<proteinExistence type="predicted"/>
<dbReference type="PROSITE" id="PS50853">
    <property type="entry name" value="FN3"/>
    <property type="match status" value="1"/>
</dbReference>
<dbReference type="PANTHER" id="PTHR14340">
    <property type="entry name" value="MICROFIBRIL-ASSOCIATED GLYCOPROTEIN 3"/>
    <property type="match status" value="1"/>
</dbReference>